<dbReference type="GeneID" id="85436851"/>
<accession>A0AAD8PRD9</accession>
<name>A0AAD8PRD9_9PEZI</name>
<evidence type="ECO:0000313" key="1">
    <source>
        <dbReference type="EMBL" id="KAK1579316.1"/>
    </source>
</evidence>
<dbReference type="EMBL" id="JAHLJV010000068">
    <property type="protein sequence ID" value="KAK1579316.1"/>
    <property type="molecule type" value="Genomic_DNA"/>
</dbReference>
<evidence type="ECO:0000313" key="2">
    <source>
        <dbReference type="Proteomes" id="UP001230504"/>
    </source>
</evidence>
<dbReference type="AlphaFoldDB" id="A0AAD8PRD9"/>
<keyword evidence="2" id="KW-1185">Reference proteome</keyword>
<proteinExistence type="predicted"/>
<dbReference type="RefSeq" id="XP_060410451.1">
    <property type="nucleotide sequence ID" value="XM_060552611.1"/>
</dbReference>
<reference evidence="1" key="1">
    <citation type="submission" date="2021-06" db="EMBL/GenBank/DDBJ databases">
        <title>Comparative genomics, transcriptomics and evolutionary studies reveal genomic signatures of adaptation to plant cell wall in hemibiotrophic fungi.</title>
        <authorList>
            <consortium name="DOE Joint Genome Institute"/>
            <person name="Baroncelli R."/>
            <person name="Diaz J.F."/>
            <person name="Benocci T."/>
            <person name="Peng M."/>
            <person name="Battaglia E."/>
            <person name="Haridas S."/>
            <person name="Andreopoulos W."/>
            <person name="Labutti K."/>
            <person name="Pangilinan J."/>
            <person name="Floch G.L."/>
            <person name="Makela M.R."/>
            <person name="Henrissat B."/>
            <person name="Grigoriev I.V."/>
            <person name="Crouch J.A."/>
            <person name="De Vries R.P."/>
            <person name="Sukno S.A."/>
            <person name="Thon M.R."/>
        </authorList>
    </citation>
    <scope>NUCLEOTIDE SEQUENCE</scope>
    <source>
        <strain evidence="1">CBS 125086</strain>
    </source>
</reference>
<dbReference type="Proteomes" id="UP001230504">
    <property type="component" value="Unassembled WGS sequence"/>
</dbReference>
<gene>
    <name evidence="1" type="ORF">LY79DRAFT_346278</name>
</gene>
<comment type="caution">
    <text evidence="1">The sequence shown here is derived from an EMBL/GenBank/DDBJ whole genome shotgun (WGS) entry which is preliminary data.</text>
</comment>
<protein>
    <submittedName>
        <fullName evidence="1">Uncharacterized protein</fullName>
    </submittedName>
</protein>
<sequence>MGEEAEIHKRAASSNRFGVELHPRPGLLIWAEIGTLERTMGGRDGEIATLLSDLSLSNLNPQPRTLQAWLNGSHGTEIFVCFSNFLVASIAGSTFGVSTVASNVARKQTNLRPDALACPPLCPAGCGALLRATVSPYRPFPACVCMHYDAIQLPSIWRG</sequence>
<organism evidence="1 2">
    <name type="scientific">Colletotrichum navitas</name>
    <dbReference type="NCBI Taxonomy" id="681940"/>
    <lineage>
        <taxon>Eukaryota</taxon>
        <taxon>Fungi</taxon>
        <taxon>Dikarya</taxon>
        <taxon>Ascomycota</taxon>
        <taxon>Pezizomycotina</taxon>
        <taxon>Sordariomycetes</taxon>
        <taxon>Hypocreomycetidae</taxon>
        <taxon>Glomerellales</taxon>
        <taxon>Glomerellaceae</taxon>
        <taxon>Colletotrichum</taxon>
        <taxon>Colletotrichum graminicola species complex</taxon>
    </lineage>
</organism>